<dbReference type="RefSeq" id="WP_165006380.1">
    <property type="nucleotide sequence ID" value="NZ_CP064954.1"/>
</dbReference>
<dbReference type="KEGG" id="cliz:G7Y31_06725"/>
<evidence type="ECO:0000313" key="1">
    <source>
        <dbReference type="EMBL" id="QPK78278.1"/>
    </source>
</evidence>
<name>A0A7T0KCJ9_9CORY</name>
<gene>
    <name evidence="1" type="ORF">G7Y31_06725</name>
</gene>
<proteinExistence type="predicted"/>
<reference evidence="1 2" key="1">
    <citation type="submission" date="2020-11" db="EMBL/GenBank/DDBJ databases">
        <title>Corynebacterium sp. ZJ-599.</title>
        <authorList>
            <person name="Zhou J."/>
        </authorList>
    </citation>
    <scope>NUCLEOTIDE SEQUENCE [LARGE SCALE GENOMIC DNA]</scope>
    <source>
        <strain evidence="1 2">ZJ-599</strain>
    </source>
</reference>
<keyword evidence="2" id="KW-1185">Reference proteome</keyword>
<dbReference type="AlphaFoldDB" id="A0A7T0KCJ9"/>
<organism evidence="1 2">
    <name type="scientific">Corynebacterium lizhenjunii</name>
    <dbReference type="NCBI Taxonomy" id="2709394"/>
    <lineage>
        <taxon>Bacteria</taxon>
        <taxon>Bacillati</taxon>
        <taxon>Actinomycetota</taxon>
        <taxon>Actinomycetes</taxon>
        <taxon>Mycobacteriales</taxon>
        <taxon>Corynebacteriaceae</taxon>
        <taxon>Corynebacterium</taxon>
    </lineage>
</organism>
<protein>
    <recommendedName>
        <fullName evidence="3">DNA primase</fullName>
    </recommendedName>
</protein>
<accession>A0A7T0KCJ9</accession>
<evidence type="ECO:0000313" key="2">
    <source>
        <dbReference type="Proteomes" id="UP000594681"/>
    </source>
</evidence>
<sequence>MCGGGIGCIDLDDALAGGELSATARAVLDATPGAWVELSQSGVGLHVFVAGLDGPGRRLTAADGTGVEVYARDRFIRMTGRVFRPGGVPVVDVNKIMEAVNVA</sequence>
<evidence type="ECO:0008006" key="3">
    <source>
        <dbReference type="Google" id="ProtNLM"/>
    </source>
</evidence>
<dbReference type="EMBL" id="CP064954">
    <property type="protein sequence ID" value="QPK78278.1"/>
    <property type="molecule type" value="Genomic_DNA"/>
</dbReference>
<dbReference type="Proteomes" id="UP000594681">
    <property type="component" value="Chromosome"/>
</dbReference>